<evidence type="ECO:0000313" key="2">
    <source>
        <dbReference type="Proteomes" id="UP000249688"/>
    </source>
</evidence>
<dbReference type="EMBL" id="QKYU01000001">
    <property type="protein sequence ID" value="PZW50875.1"/>
    <property type="molecule type" value="Genomic_DNA"/>
</dbReference>
<proteinExistence type="predicted"/>
<gene>
    <name evidence="1" type="ORF">C8P66_10188</name>
</gene>
<dbReference type="Proteomes" id="UP000249688">
    <property type="component" value="Unassembled WGS sequence"/>
</dbReference>
<evidence type="ECO:0000313" key="1">
    <source>
        <dbReference type="EMBL" id="PZW50875.1"/>
    </source>
</evidence>
<sequence length="157" mass="16453">MPEAPSPASLSTPDLTADRQSWLAILARADAATIAARLDGPLPEFARLRGPETGLVMIRGRQGGDGAAFNLGETTVTRCSVRLAEGGVGHAWRLGRDARAAELSAVLDAALQDPARRPALMRAVIAPLAAAQAEAVAQQARRAAATRVKFFTMAAMR</sequence>
<dbReference type="GO" id="GO:0019634">
    <property type="term" value="P:organic phosphonate metabolic process"/>
    <property type="evidence" value="ECO:0007669"/>
    <property type="project" value="InterPro"/>
</dbReference>
<organism evidence="1 2">
    <name type="scientific">Humitalea rosea</name>
    <dbReference type="NCBI Taxonomy" id="990373"/>
    <lineage>
        <taxon>Bacteria</taxon>
        <taxon>Pseudomonadati</taxon>
        <taxon>Pseudomonadota</taxon>
        <taxon>Alphaproteobacteria</taxon>
        <taxon>Acetobacterales</taxon>
        <taxon>Roseomonadaceae</taxon>
        <taxon>Humitalea</taxon>
    </lineage>
</organism>
<keyword evidence="2" id="KW-1185">Reference proteome</keyword>
<reference evidence="1 2" key="1">
    <citation type="submission" date="2018-06" db="EMBL/GenBank/DDBJ databases">
        <title>Genomic Encyclopedia of Archaeal and Bacterial Type Strains, Phase II (KMG-II): from individual species to whole genera.</title>
        <authorList>
            <person name="Goeker M."/>
        </authorList>
    </citation>
    <scope>NUCLEOTIDE SEQUENCE [LARGE SCALE GENOMIC DNA]</scope>
    <source>
        <strain evidence="1 2">DSM 24525</strain>
    </source>
</reference>
<dbReference type="OrthoDB" id="530475at2"/>
<name>A0A2W7IXG5_9PROT</name>
<dbReference type="InterPro" id="IPR009609">
    <property type="entry name" value="Phosphonate_metab_PhnG"/>
</dbReference>
<comment type="caution">
    <text evidence="1">The sequence shown here is derived from an EMBL/GenBank/DDBJ whole genome shotgun (WGS) entry which is preliminary data.</text>
</comment>
<dbReference type="GO" id="GO:0015716">
    <property type="term" value="P:organic phosphonate transport"/>
    <property type="evidence" value="ECO:0007669"/>
    <property type="project" value="InterPro"/>
</dbReference>
<dbReference type="RefSeq" id="WP_111396170.1">
    <property type="nucleotide sequence ID" value="NZ_QKYU01000001.1"/>
</dbReference>
<protein>
    <submittedName>
        <fullName evidence="1">Alpha-D-ribose 1-methylphosphonate 5-triphosphate synthase subunit PhnG</fullName>
    </submittedName>
</protein>
<dbReference type="NCBIfam" id="TIGR03293">
    <property type="entry name" value="PhnG_redo"/>
    <property type="match status" value="1"/>
</dbReference>
<accession>A0A2W7IXG5</accession>
<dbReference type="Pfam" id="PF06754">
    <property type="entry name" value="PhnG"/>
    <property type="match status" value="1"/>
</dbReference>
<dbReference type="AlphaFoldDB" id="A0A2W7IXG5"/>